<dbReference type="Proteomes" id="UP001335648">
    <property type="component" value="Unassembled WGS sequence"/>
</dbReference>
<sequence length="89" mass="9778">MPPGLELQRCCCSNSGQKKGKEGGEFVRWHPDRMPAAPKWFLPLGLLCLPSNGAAVYHAARSPAESRLSRALFFPMSSIPRQQSINLAL</sequence>
<protein>
    <submittedName>
        <fullName evidence="1">Uncharacterized protein</fullName>
    </submittedName>
</protein>
<name>A0AAN8BYY1_9TELE</name>
<reference evidence="1 2" key="1">
    <citation type="journal article" date="2023" name="Mol. Biol. Evol.">
        <title>Genomics of Secondarily Temperate Adaptation in the Only Non-Antarctic Icefish.</title>
        <authorList>
            <person name="Rivera-Colon A.G."/>
            <person name="Rayamajhi N."/>
            <person name="Minhas B.F."/>
            <person name="Madrigal G."/>
            <person name="Bilyk K.T."/>
            <person name="Yoon V."/>
            <person name="Hune M."/>
            <person name="Gregory S."/>
            <person name="Cheng C.H.C."/>
            <person name="Catchen J.M."/>
        </authorList>
    </citation>
    <scope>NUCLEOTIDE SEQUENCE [LARGE SCALE GENOMIC DNA]</scope>
    <source>
        <strain evidence="1">JC2023a</strain>
    </source>
</reference>
<evidence type="ECO:0000313" key="1">
    <source>
        <dbReference type="EMBL" id="KAK5894421.1"/>
    </source>
</evidence>
<comment type="caution">
    <text evidence="1">The sequence shown here is derived from an EMBL/GenBank/DDBJ whole genome shotgun (WGS) entry which is preliminary data.</text>
</comment>
<dbReference type="EMBL" id="JAULUE010002054">
    <property type="protein sequence ID" value="KAK5894421.1"/>
    <property type="molecule type" value="Genomic_DNA"/>
</dbReference>
<keyword evidence="2" id="KW-1185">Reference proteome</keyword>
<accession>A0AAN8BYY1</accession>
<proteinExistence type="predicted"/>
<gene>
    <name evidence="1" type="ORF">CesoFtcFv8_011114</name>
</gene>
<evidence type="ECO:0000313" key="2">
    <source>
        <dbReference type="Proteomes" id="UP001335648"/>
    </source>
</evidence>
<dbReference type="AlphaFoldDB" id="A0AAN8BYY1"/>
<organism evidence="1 2">
    <name type="scientific">Champsocephalus esox</name>
    <name type="common">pike icefish</name>
    <dbReference type="NCBI Taxonomy" id="159716"/>
    <lineage>
        <taxon>Eukaryota</taxon>
        <taxon>Metazoa</taxon>
        <taxon>Chordata</taxon>
        <taxon>Craniata</taxon>
        <taxon>Vertebrata</taxon>
        <taxon>Euteleostomi</taxon>
        <taxon>Actinopterygii</taxon>
        <taxon>Neopterygii</taxon>
        <taxon>Teleostei</taxon>
        <taxon>Neoteleostei</taxon>
        <taxon>Acanthomorphata</taxon>
        <taxon>Eupercaria</taxon>
        <taxon>Perciformes</taxon>
        <taxon>Notothenioidei</taxon>
        <taxon>Channichthyidae</taxon>
        <taxon>Champsocephalus</taxon>
    </lineage>
</organism>